<dbReference type="OrthoDB" id="3206663at2759"/>
<organism evidence="2 3">
    <name type="scientific">Thanatephorus cucumeris (strain AG1-IB / isolate 7/3/14)</name>
    <name type="common">Lettuce bottom rot fungus</name>
    <name type="synonym">Rhizoctonia solani</name>
    <dbReference type="NCBI Taxonomy" id="1108050"/>
    <lineage>
        <taxon>Eukaryota</taxon>
        <taxon>Fungi</taxon>
        <taxon>Dikarya</taxon>
        <taxon>Basidiomycota</taxon>
        <taxon>Agaricomycotina</taxon>
        <taxon>Agaricomycetes</taxon>
        <taxon>Cantharellales</taxon>
        <taxon>Ceratobasidiaceae</taxon>
        <taxon>Rhizoctonia</taxon>
        <taxon>Rhizoctonia solani AG-1</taxon>
    </lineage>
</organism>
<feature type="coiled-coil region" evidence="1">
    <location>
        <begin position="128"/>
        <end position="169"/>
    </location>
</feature>
<dbReference type="Proteomes" id="UP000059188">
    <property type="component" value="Unassembled WGS sequence"/>
</dbReference>
<sequence>MATPFLCHCNHIAAPAVIEGSTVLVCRHLLQGSQYRTDPHHIPCGFKLTEDTGPELQPIARATVLHNKPTPFKALPLPRGADPLDLYRPKKDVAASSAQAEVAMEIDNMPIEGTQFVLPQQKPGPMDAQGWQRRCMIAERQLQASEDEVRRLKRQMEVMKRELSTLDEQNRTLFKAKEEAMDYKGKYESVRAELHDLRRSTRVIFSNALQPNRSSSPSF</sequence>
<reference evidence="2 3" key="1">
    <citation type="submission" date="2014-11" db="EMBL/GenBank/DDBJ databases">
        <authorList>
            <person name="Wibberg Daniel"/>
        </authorList>
    </citation>
    <scope>NUCLEOTIDE SEQUENCE [LARGE SCALE GENOMIC DNA]</scope>
    <source>
        <strain evidence="2">Rhizoctonia solani AG1-IB 7/3/14</strain>
    </source>
</reference>
<accession>A0A0B7FXN2</accession>
<dbReference type="AlphaFoldDB" id="A0A0B7FXN2"/>
<keyword evidence="1" id="KW-0175">Coiled coil</keyword>
<evidence type="ECO:0008006" key="4">
    <source>
        <dbReference type="Google" id="ProtNLM"/>
    </source>
</evidence>
<evidence type="ECO:0000313" key="3">
    <source>
        <dbReference type="Proteomes" id="UP000059188"/>
    </source>
</evidence>
<gene>
    <name evidence="2" type="ORF">RSOLAG1IB_04196</name>
</gene>
<dbReference type="EMBL" id="LN679104">
    <property type="protein sequence ID" value="CEL60957.1"/>
    <property type="molecule type" value="Genomic_DNA"/>
</dbReference>
<proteinExistence type="predicted"/>
<evidence type="ECO:0000313" key="2">
    <source>
        <dbReference type="EMBL" id="CEL60957.1"/>
    </source>
</evidence>
<keyword evidence="3" id="KW-1185">Reference proteome</keyword>
<name>A0A0B7FXN2_THACB</name>
<evidence type="ECO:0000256" key="1">
    <source>
        <dbReference type="SAM" id="Coils"/>
    </source>
</evidence>
<protein>
    <recommendedName>
        <fullName evidence="4">IncA domain-containing protein</fullName>
    </recommendedName>
</protein>